<keyword evidence="4" id="KW-1185">Reference proteome</keyword>
<gene>
    <name evidence="3" type="ORF">OFUS_LOCUS2137</name>
</gene>
<protein>
    <recommendedName>
        <fullName evidence="2">DUF4440 domain-containing protein</fullName>
    </recommendedName>
</protein>
<comment type="caution">
    <text evidence="3">The sequence shown here is derived from an EMBL/GenBank/DDBJ whole genome shotgun (WGS) entry which is preliminary data.</text>
</comment>
<keyword evidence="1" id="KW-0732">Signal</keyword>
<evidence type="ECO:0000259" key="2">
    <source>
        <dbReference type="Pfam" id="PF14534"/>
    </source>
</evidence>
<sequence>MLKLIFLIIFTICVTTDACNPKTNKKLQKALTDYVSNFNAGNWSAVADLYADNATMATAGDFFRGKEAIKQFYINKFGGKDYVMTPYNTEYDCSRNIVVTSEECEIKTQTGQLVISVRFIRVLRRINGKWKSIREMDTPM</sequence>
<dbReference type="Proteomes" id="UP000749559">
    <property type="component" value="Unassembled WGS sequence"/>
</dbReference>
<feature type="signal peptide" evidence="1">
    <location>
        <begin position="1"/>
        <end position="18"/>
    </location>
</feature>
<dbReference type="InterPro" id="IPR027843">
    <property type="entry name" value="DUF4440"/>
</dbReference>
<dbReference type="InterPro" id="IPR032710">
    <property type="entry name" value="NTF2-like_dom_sf"/>
</dbReference>
<dbReference type="SUPFAM" id="SSF54427">
    <property type="entry name" value="NTF2-like"/>
    <property type="match status" value="1"/>
</dbReference>
<evidence type="ECO:0000313" key="3">
    <source>
        <dbReference type="EMBL" id="CAH1774734.1"/>
    </source>
</evidence>
<evidence type="ECO:0000313" key="4">
    <source>
        <dbReference type="Proteomes" id="UP000749559"/>
    </source>
</evidence>
<dbReference type="EMBL" id="CAIIXF020000001">
    <property type="protein sequence ID" value="CAH1774734.1"/>
    <property type="molecule type" value="Genomic_DNA"/>
</dbReference>
<accession>A0A8S4N0H2</accession>
<proteinExistence type="predicted"/>
<evidence type="ECO:0000256" key="1">
    <source>
        <dbReference type="SAM" id="SignalP"/>
    </source>
</evidence>
<dbReference type="Pfam" id="PF14534">
    <property type="entry name" value="DUF4440"/>
    <property type="match status" value="1"/>
</dbReference>
<organism evidence="3 4">
    <name type="scientific">Owenia fusiformis</name>
    <name type="common">Polychaete worm</name>
    <dbReference type="NCBI Taxonomy" id="6347"/>
    <lineage>
        <taxon>Eukaryota</taxon>
        <taxon>Metazoa</taxon>
        <taxon>Spiralia</taxon>
        <taxon>Lophotrochozoa</taxon>
        <taxon>Annelida</taxon>
        <taxon>Polychaeta</taxon>
        <taxon>Sedentaria</taxon>
        <taxon>Canalipalpata</taxon>
        <taxon>Sabellida</taxon>
        <taxon>Oweniida</taxon>
        <taxon>Oweniidae</taxon>
        <taxon>Owenia</taxon>
    </lineage>
</organism>
<dbReference type="Gene3D" id="3.10.450.50">
    <property type="match status" value="1"/>
</dbReference>
<feature type="domain" description="DUF4440" evidence="2">
    <location>
        <begin position="28"/>
        <end position="131"/>
    </location>
</feature>
<name>A0A8S4N0H2_OWEFU</name>
<reference evidence="3" key="1">
    <citation type="submission" date="2022-03" db="EMBL/GenBank/DDBJ databases">
        <authorList>
            <person name="Martin C."/>
        </authorList>
    </citation>
    <scope>NUCLEOTIDE SEQUENCE</scope>
</reference>
<feature type="chain" id="PRO_5035714728" description="DUF4440 domain-containing protein" evidence="1">
    <location>
        <begin position="19"/>
        <end position="140"/>
    </location>
</feature>
<dbReference type="AlphaFoldDB" id="A0A8S4N0H2"/>